<name>B8GLY6_THISH</name>
<feature type="chain" id="PRO_5002870505" description="Lipoprotein" evidence="1">
    <location>
        <begin position="24"/>
        <end position="186"/>
    </location>
</feature>
<sequence length="186" mass="19651" precursor="true">MKPLNLAAPLLLAAAALGLGACASLDGWQSAHARIPVGTTITLNQDLSIPSGHARVFMQDGRVIPKSAVNIYYPHCNFEVSTVSDGSGRIEAERFLVTGTRQGYVEVVRGPAAPVQVAAVGLVMAGEDAGGPPPMSRLVHYRLHAERQPDVRGLTCHGGMAEEWEAAYPTLDEMRQVLGGIVSLGD</sequence>
<organism evidence="2 3">
    <name type="scientific">Thioalkalivibrio sulfidiphilus (strain HL-EbGR7)</name>
    <dbReference type="NCBI Taxonomy" id="396588"/>
    <lineage>
        <taxon>Bacteria</taxon>
        <taxon>Pseudomonadati</taxon>
        <taxon>Pseudomonadota</taxon>
        <taxon>Gammaproteobacteria</taxon>
        <taxon>Chromatiales</taxon>
        <taxon>Ectothiorhodospiraceae</taxon>
        <taxon>Thioalkalivibrio</taxon>
    </lineage>
</organism>
<keyword evidence="3" id="KW-1185">Reference proteome</keyword>
<feature type="signal peptide" evidence="1">
    <location>
        <begin position="1"/>
        <end position="23"/>
    </location>
</feature>
<evidence type="ECO:0000313" key="3">
    <source>
        <dbReference type="Proteomes" id="UP000002383"/>
    </source>
</evidence>
<gene>
    <name evidence="2" type="ordered locus">Tgr7_0646</name>
</gene>
<accession>B8GLY6</accession>
<dbReference type="HOGENOM" id="CLU_1467568_0_0_6"/>
<keyword evidence="1" id="KW-0732">Signal</keyword>
<proteinExistence type="predicted"/>
<dbReference type="AlphaFoldDB" id="B8GLY6"/>
<dbReference type="EMBL" id="CP001339">
    <property type="protein sequence ID" value="ACL71739.1"/>
    <property type="molecule type" value="Genomic_DNA"/>
</dbReference>
<evidence type="ECO:0000313" key="2">
    <source>
        <dbReference type="EMBL" id="ACL71739.1"/>
    </source>
</evidence>
<dbReference type="KEGG" id="tgr:Tgr7_0646"/>
<reference evidence="2 3" key="1">
    <citation type="journal article" date="2011" name="Stand. Genomic Sci.">
        <title>Complete genome sequence of 'Thioalkalivibrio sulfidophilus' HL-EbGr7.</title>
        <authorList>
            <person name="Muyzer G."/>
            <person name="Sorokin D.Y."/>
            <person name="Mavromatis K."/>
            <person name="Lapidus A."/>
            <person name="Clum A."/>
            <person name="Ivanova N."/>
            <person name="Pati A."/>
            <person name="d'Haeseleer P."/>
            <person name="Woyke T."/>
            <person name="Kyrpides N.C."/>
        </authorList>
    </citation>
    <scope>NUCLEOTIDE SEQUENCE [LARGE SCALE GENOMIC DNA]</scope>
    <source>
        <strain evidence="2 3">HL-EbGR7</strain>
    </source>
</reference>
<dbReference type="eggNOG" id="ENOG5033FVR">
    <property type="taxonomic scope" value="Bacteria"/>
</dbReference>
<dbReference type="Proteomes" id="UP000002383">
    <property type="component" value="Chromosome"/>
</dbReference>
<evidence type="ECO:0000256" key="1">
    <source>
        <dbReference type="SAM" id="SignalP"/>
    </source>
</evidence>
<dbReference type="OrthoDB" id="5615280at2"/>
<dbReference type="RefSeq" id="WP_012637227.1">
    <property type="nucleotide sequence ID" value="NC_011901.1"/>
</dbReference>
<dbReference type="PROSITE" id="PS51257">
    <property type="entry name" value="PROKAR_LIPOPROTEIN"/>
    <property type="match status" value="1"/>
</dbReference>
<evidence type="ECO:0008006" key="4">
    <source>
        <dbReference type="Google" id="ProtNLM"/>
    </source>
</evidence>
<protein>
    <recommendedName>
        <fullName evidence="4">Lipoprotein</fullName>
    </recommendedName>
</protein>